<name>A0ABU3A0E0_9GAMM</name>
<dbReference type="EMBL" id="JAVRIF010000003">
    <property type="protein sequence ID" value="MDT0603639.1"/>
    <property type="molecule type" value="Genomic_DNA"/>
</dbReference>
<evidence type="ECO:0000313" key="1">
    <source>
        <dbReference type="EMBL" id="MDT0603639.1"/>
    </source>
</evidence>
<evidence type="ECO:0000313" key="2">
    <source>
        <dbReference type="Proteomes" id="UP001266357"/>
    </source>
</evidence>
<reference evidence="1 2" key="1">
    <citation type="submission" date="2023-09" db="EMBL/GenBank/DDBJ databases">
        <authorList>
            <person name="Rey-Velasco X."/>
        </authorList>
    </citation>
    <scope>NUCLEOTIDE SEQUENCE [LARGE SCALE GENOMIC DNA]</scope>
    <source>
        <strain evidence="1 2">W431</strain>
    </source>
</reference>
<dbReference type="Proteomes" id="UP001266357">
    <property type="component" value="Unassembled WGS sequence"/>
</dbReference>
<accession>A0ABU3A0E0</accession>
<gene>
    <name evidence="1" type="ORF">RM573_08530</name>
</gene>
<dbReference type="RefSeq" id="WP_311580174.1">
    <property type="nucleotide sequence ID" value="NZ_JAVRIF010000003.1"/>
</dbReference>
<keyword evidence="2" id="KW-1185">Reference proteome</keyword>
<proteinExistence type="predicted"/>
<protein>
    <submittedName>
        <fullName evidence="1">Transporter substrate-binding domain-containing protein</fullName>
    </submittedName>
</protein>
<dbReference type="Gene3D" id="3.40.190.10">
    <property type="entry name" value="Periplasmic binding protein-like II"/>
    <property type="match status" value="2"/>
</dbReference>
<sequence length="240" mass="26551">MRARVTALLTIYLGLSSLFSFAVYSAKYKLGVNSSGGPDFFYQDNKIQGSIGEIFQCALDVSHIQYDSRALPVARLLFQLESGEIDIAVGLAKTINRSEIATYANPLLNISYFFITANPVLNKLSDLSDKQIAGLRHSNIIDMIENLNAIPHEVDSYVQAVKMATQSRVEGAILPITVLSNMDEKLLKGANIFQIDNKEISFYISHKTEDLARLLAQINQGISQCKKLQTSLSKSTVEKI</sequence>
<dbReference type="SUPFAM" id="SSF53850">
    <property type="entry name" value="Periplasmic binding protein-like II"/>
    <property type="match status" value="1"/>
</dbReference>
<comment type="caution">
    <text evidence="1">The sequence shown here is derived from an EMBL/GenBank/DDBJ whole genome shotgun (WGS) entry which is preliminary data.</text>
</comment>
<organism evidence="1 2">
    <name type="scientific">Thalassotalea castellviae</name>
    <dbReference type="NCBI Taxonomy" id="3075612"/>
    <lineage>
        <taxon>Bacteria</taxon>
        <taxon>Pseudomonadati</taxon>
        <taxon>Pseudomonadota</taxon>
        <taxon>Gammaproteobacteria</taxon>
        <taxon>Alteromonadales</taxon>
        <taxon>Colwelliaceae</taxon>
        <taxon>Thalassotalea</taxon>
    </lineage>
</organism>